<accession>A0A0J9XHJ3</accession>
<name>A0A0J9XHJ3_GEOCN</name>
<evidence type="ECO:0000256" key="1">
    <source>
        <dbReference type="SAM" id="MobiDB-lite"/>
    </source>
</evidence>
<organism evidence="3 4">
    <name type="scientific">Geotrichum candidum</name>
    <name type="common">Oospora lactis</name>
    <name type="synonym">Dipodascus geotrichum</name>
    <dbReference type="NCBI Taxonomy" id="1173061"/>
    <lineage>
        <taxon>Eukaryota</taxon>
        <taxon>Fungi</taxon>
        <taxon>Dikarya</taxon>
        <taxon>Ascomycota</taxon>
        <taxon>Saccharomycotina</taxon>
        <taxon>Dipodascomycetes</taxon>
        <taxon>Dipodascales</taxon>
        <taxon>Dipodascaceae</taxon>
        <taxon>Geotrichum</taxon>
    </lineage>
</organism>
<feature type="region of interest" description="Disordered" evidence="1">
    <location>
        <begin position="134"/>
        <end position="159"/>
    </location>
</feature>
<dbReference type="InterPro" id="IPR001810">
    <property type="entry name" value="F-box_dom"/>
</dbReference>
<dbReference type="PROSITE" id="PS50181">
    <property type="entry name" value="FBOX"/>
    <property type="match status" value="1"/>
</dbReference>
<dbReference type="STRING" id="1173061.A0A0J9XHJ3"/>
<feature type="domain" description="F-box" evidence="2">
    <location>
        <begin position="185"/>
        <end position="231"/>
    </location>
</feature>
<feature type="compositionally biased region" description="Polar residues" evidence="1">
    <location>
        <begin position="358"/>
        <end position="373"/>
    </location>
</feature>
<evidence type="ECO:0000313" key="3">
    <source>
        <dbReference type="EMBL" id="CDO56889.1"/>
    </source>
</evidence>
<reference evidence="3" key="1">
    <citation type="submission" date="2014-03" db="EMBL/GenBank/DDBJ databases">
        <authorList>
            <person name="Casaregola S."/>
        </authorList>
    </citation>
    <scope>NUCLEOTIDE SEQUENCE [LARGE SCALE GENOMIC DNA]</scope>
    <source>
        <strain evidence="3">CLIB 918</strain>
    </source>
</reference>
<feature type="region of interest" description="Disordered" evidence="1">
    <location>
        <begin position="98"/>
        <end position="117"/>
    </location>
</feature>
<evidence type="ECO:0000313" key="4">
    <source>
        <dbReference type="Proteomes" id="UP000242525"/>
    </source>
</evidence>
<keyword evidence="4" id="KW-1185">Reference proteome</keyword>
<dbReference type="AlphaFoldDB" id="A0A0J9XHJ3"/>
<dbReference type="Proteomes" id="UP000242525">
    <property type="component" value="Unassembled WGS sequence"/>
</dbReference>
<feature type="compositionally biased region" description="Low complexity" evidence="1">
    <location>
        <begin position="98"/>
        <end position="107"/>
    </location>
</feature>
<gene>
    <name evidence="3" type="ORF">BN980_GECA17s01572g</name>
</gene>
<dbReference type="OrthoDB" id="5351126at2759"/>
<evidence type="ECO:0000259" key="2">
    <source>
        <dbReference type="PROSITE" id="PS50181"/>
    </source>
</evidence>
<protein>
    <submittedName>
        <fullName evidence="3">Similar to Saccharomyces cerevisiae YBR203W COS111 Protein required for resistance to the antifungal drug ciclopirox olamin</fullName>
    </submittedName>
</protein>
<comment type="caution">
    <text evidence="3">The sequence shown here is derived from an EMBL/GenBank/DDBJ whole genome shotgun (WGS) entry which is preliminary data.</text>
</comment>
<feature type="region of interest" description="Disordered" evidence="1">
    <location>
        <begin position="312"/>
        <end position="331"/>
    </location>
</feature>
<feature type="region of interest" description="Disordered" evidence="1">
    <location>
        <begin position="358"/>
        <end position="394"/>
    </location>
</feature>
<sequence>MRSTRHRPHPSPLAMSKLSNGLSFSSNPGFYKLPVADVSQSNLRLTPLTTRHYSAYTAPVDDSHNNDCGNGLNNSAYSLSDYSTSGFEVVPTGYSNNNYNNSNSSGGLPSGEMYASPNQPLHNSIYQSLIPTLASDQRQSERRPSHRSRTSRQPSKLLSSALSLRSTVSTIFSLRSSNQTQKKPRVQLLDFPLELLDDILGNLDQASLLNLVTVSKFVSSLAIRHLYFEPQFVSTYRLAQFVTTVSTNDEVASYVKILDLSSIPVDLLKPGTDQPLAGWRDWKLRSEPLYSVNSSTHSLQTFHSMSGRVISPLESIKPKPPRQRSKSEVVAPTRGQLVAPSKKRSVLLRYSKFASSFGSSKHTALGNSDSSVDCAQPKLSRKRRRALSLTSYGSSRTGEGLKPIKSHVGDMHHPTLLLQQQQQELQRNKFLATHPTQSVLLRQYANSKDIPVGALLHILACCQNIIIADLSNVQLADDYYVTEAKLYPAKANSGMIFVSDVARLHFWPDEHIRTATPETVVTSVAALRMLRTVNIKNVTWLTKGQVARMLESVVSVEGEGVECDFRGSGLARGLEWAVKGSVEELRKQIEVN</sequence>
<dbReference type="EMBL" id="CCBN010000017">
    <property type="protein sequence ID" value="CDO56889.1"/>
    <property type="molecule type" value="Genomic_DNA"/>
</dbReference>
<proteinExistence type="predicted"/>